<dbReference type="GO" id="GO:0005829">
    <property type="term" value="C:cytosol"/>
    <property type="evidence" value="ECO:0007669"/>
    <property type="project" value="TreeGrafter"/>
</dbReference>
<dbReference type="HAMAP" id="MF_00080">
    <property type="entry name" value="IF_3"/>
    <property type="match status" value="1"/>
</dbReference>
<dbReference type="Pfam" id="PF05198">
    <property type="entry name" value="IF3_N"/>
    <property type="match status" value="1"/>
</dbReference>
<protein>
    <recommendedName>
        <fullName evidence="4 5">Translation initiation factor IF-3</fullName>
    </recommendedName>
</protein>
<dbReference type="Pfam" id="PF00707">
    <property type="entry name" value="IF3_C"/>
    <property type="match status" value="1"/>
</dbReference>
<comment type="subcellular location">
    <subcellularLocation>
        <location evidence="4">Cytoplasm</location>
    </subcellularLocation>
    <subcellularLocation>
        <location evidence="5">Plastid</location>
        <location evidence="5">Chloroplast</location>
    </subcellularLocation>
</comment>
<evidence type="ECO:0000259" key="6">
    <source>
        <dbReference type="Pfam" id="PF00707"/>
    </source>
</evidence>
<evidence type="ECO:0000256" key="1">
    <source>
        <dbReference type="ARBA" id="ARBA00005439"/>
    </source>
</evidence>
<dbReference type="InterPro" id="IPR019813">
    <property type="entry name" value="Translation_initiation_fac3_CS"/>
</dbReference>
<evidence type="ECO:0000259" key="7">
    <source>
        <dbReference type="Pfam" id="PF05198"/>
    </source>
</evidence>
<dbReference type="GO" id="GO:0043022">
    <property type="term" value="F:ribosome binding"/>
    <property type="evidence" value="ECO:0007669"/>
    <property type="project" value="TreeGrafter"/>
</dbReference>
<keyword evidence="2 4" id="KW-0396">Initiation factor</keyword>
<dbReference type="InterPro" id="IPR019814">
    <property type="entry name" value="Translation_initiation_fac_3_N"/>
</dbReference>
<gene>
    <name evidence="4 8" type="primary">infC</name>
    <name evidence="8" type="ORF">Apop_090</name>
</gene>
<keyword evidence="3 4" id="KW-0648">Protein biosynthesis</keyword>
<keyword evidence="4" id="KW-0963">Cytoplasm</keyword>
<reference evidence="8" key="1">
    <citation type="journal article" date="2016" name="BMC Biol.">
        <title>Parallel evolution of highly conserved plastid genome architecture in red seaweeds and seed plants.</title>
        <authorList>
            <person name="Lee J."/>
            <person name="Cho C.H."/>
            <person name="Park S.I."/>
            <person name="Choi J.W."/>
            <person name="Song H.S."/>
            <person name="West J.A."/>
            <person name="Bhattacharya D."/>
            <person name="Yoon H.S."/>
        </authorList>
    </citation>
    <scope>NUCLEOTIDE SEQUENCE</scope>
</reference>
<dbReference type="InterPro" id="IPR036787">
    <property type="entry name" value="T_IF-3_N_sf"/>
</dbReference>
<dbReference type="PROSITE" id="PS00938">
    <property type="entry name" value="IF3"/>
    <property type="match status" value="1"/>
</dbReference>
<comment type="function">
    <text evidence="4 5">IF-3 binds to the 30S ribosomal subunit and shifts the equilibrium between 70S ribosomes and their 50S and 30S subunits in favor of the free subunits, thus enhancing the availability of 30S subunits on which protein synthesis initiation begins.</text>
</comment>
<dbReference type="FunFam" id="3.30.110.10:FF:000001">
    <property type="entry name" value="Translation initiation factor IF-3"/>
    <property type="match status" value="1"/>
</dbReference>
<proteinExistence type="inferred from homology"/>
<dbReference type="NCBIfam" id="TIGR00168">
    <property type="entry name" value="infC"/>
    <property type="match status" value="1"/>
</dbReference>
<dbReference type="GO" id="GO:0009507">
    <property type="term" value="C:chloroplast"/>
    <property type="evidence" value="ECO:0007669"/>
    <property type="project" value="UniProtKB-SubCell"/>
</dbReference>
<dbReference type="GeneID" id="29073016"/>
<dbReference type="SUPFAM" id="SSF54364">
    <property type="entry name" value="Translation initiation factor IF3, N-terminal domain"/>
    <property type="match status" value="1"/>
</dbReference>
<dbReference type="PANTHER" id="PTHR10938:SF0">
    <property type="entry name" value="TRANSLATION INITIATION FACTOR IF-3, MITOCHONDRIAL"/>
    <property type="match status" value="1"/>
</dbReference>
<feature type="domain" description="Translation initiation factor 3 C-terminal" evidence="6">
    <location>
        <begin position="95"/>
        <end position="179"/>
    </location>
</feature>
<accession>A0A1C9CBL1</accession>
<dbReference type="GO" id="GO:0003743">
    <property type="term" value="F:translation initiation factor activity"/>
    <property type="evidence" value="ECO:0007669"/>
    <property type="project" value="UniProtKB-UniRule"/>
</dbReference>
<evidence type="ECO:0000256" key="2">
    <source>
        <dbReference type="ARBA" id="ARBA00022540"/>
    </source>
</evidence>
<name>A0A1C9CBL1_9FLOR</name>
<dbReference type="AlphaFoldDB" id="A0A1C9CBL1"/>
<dbReference type="InterPro" id="IPR036788">
    <property type="entry name" value="T_IF-3_C_sf"/>
</dbReference>
<sequence length="183" mass="21371">MAEKNKVNNHNNSNLLMINEQINYPSIRVINHIGQQLGIFNSHEAVKLAKNENMDLVLVNNKCTPPVCKILNYGKYKFAQEKRARKAKRKQQSSSLKEVKMRYKIETHDYKVKLNQTFRFLEARNKVKVTITFKGREIQHLDLAILLLNRMAKDLHKTAEIQQKPYREGKNLIMLLSAKKSLI</sequence>
<evidence type="ECO:0000256" key="4">
    <source>
        <dbReference type="HAMAP-Rule" id="MF_00080"/>
    </source>
</evidence>
<comment type="similarity">
    <text evidence="1 4 5">Belongs to the IF-3 family.</text>
</comment>
<dbReference type="RefSeq" id="YP_009296640.1">
    <property type="nucleotide sequence ID" value="NC_031172.1"/>
</dbReference>
<dbReference type="InterPro" id="IPR001288">
    <property type="entry name" value="Translation_initiation_fac_3"/>
</dbReference>
<dbReference type="Gene3D" id="3.10.20.80">
    <property type="entry name" value="Translation initiation factor 3 (IF-3), N-terminal domain"/>
    <property type="match status" value="1"/>
</dbReference>
<dbReference type="SUPFAM" id="SSF55200">
    <property type="entry name" value="Translation initiation factor IF3, C-terminal domain"/>
    <property type="match status" value="1"/>
</dbReference>
<dbReference type="GO" id="GO:0016020">
    <property type="term" value="C:membrane"/>
    <property type="evidence" value="ECO:0007669"/>
    <property type="project" value="TreeGrafter"/>
</dbReference>
<evidence type="ECO:0000256" key="3">
    <source>
        <dbReference type="ARBA" id="ARBA00022917"/>
    </source>
</evidence>
<organism evidence="8">
    <name type="scientific">Apophlaea sinclairii</name>
    <dbReference type="NCBI Taxonomy" id="212746"/>
    <lineage>
        <taxon>Eukaryota</taxon>
        <taxon>Rhodophyta</taxon>
        <taxon>Florideophyceae</taxon>
        <taxon>Hildenbrandiophycidae</taxon>
        <taxon>Hildenbrandiales</taxon>
        <taxon>Hildenbrandiaceae</taxon>
        <taxon>Apophlaea</taxon>
    </lineage>
</organism>
<evidence type="ECO:0000256" key="5">
    <source>
        <dbReference type="RuleBase" id="RU000646"/>
    </source>
</evidence>
<dbReference type="EMBL" id="KX284716">
    <property type="protein sequence ID" value="AOM65780.1"/>
    <property type="molecule type" value="Genomic_DNA"/>
</dbReference>
<comment type="subunit">
    <text evidence="4 5">Monomer.</text>
</comment>
<keyword evidence="8" id="KW-0934">Plastid</keyword>
<feature type="domain" description="Translation initiation factor 3 N-terminal" evidence="7">
    <location>
        <begin position="18"/>
        <end position="87"/>
    </location>
</feature>
<dbReference type="PANTHER" id="PTHR10938">
    <property type="entry name" value="TRANSLATION INITIATION FACTOR IF-3"/>
    <property type="match status" value="1"/>
</dbReference>
<geneLocation type="plastid" evidence="8"/>
<dbReference type="InterPro" id="IPR019815">
    <property type="entry name" value="Translation_initiation_fac_3_C"/>
</dbReference>
<dbReference type="GO" id="GO:0032790">
    <property type="term" value="P:ribosome disassembly"/>
    <property type="evidence" value="ECO:0007669"/>
    <property type="project" value="TreeGrafter"/>
</dbReference>
<evidence type="ECO:0000313" key="8">
    <source>
        <dbReference type="EMBL" id="AOM65780.1"/>
    </source>
</evidence>
<dbReference type="Gene3D" id="3.30.110.10">
    <property type="entry name" value="Translation initiation factor 3 (IF-3), C-terminal domain"/>
    <property type="match status" value="1"/>
</dbReference>